<dbReference type="InterPro" id="IPR026126">
    <property type="entry name" value="BABAM1"/>
</dbReference>
<sequence>MAERKIPIKIQRDTDEKESISDESDENDQSNKMSQTMEQLAIKPGTKQKKLSIQIKSSQENMVNQKYLREYDVFEDRSKGTLFNGNVREKIILAIDRAQDENCTPFMTEKSKFTPLSMFRRSLHLFLKLKHLINKDNEFALVVLNENSAKWHLNFTNDLRKLNQEIERITQCDVEDTFNMNNLLQEISHHVQVPETDSDEIAPTFVIRTILLYGRSYTIPVYKPDINIETILKKPYFYFDVLFTHEPVDRSNNCNNIFEALQSLDKKGLSYFFPVCRDTRRLHNSMAKLLAHPLQRPIQKLHKF</sequence>
<feature type="region of interest" description="Disordered" evidence="6">
    <location>
        <begin position="1"/>
        <end position="37"/>
    </location>
</feature>
<dbReference type="GO" id="GO:0016604">
    <property type="term" value="C:nuclear body"/>
    <property type="evidence" value="ECO:0007669"/>
    <property type="project" value="TreeGrafter"/>
</dbReference>
<evidence type="ECO:0000256" key="1">
    <source>
        <dbReference type="ARBA" id="ARBA00004123"/>
    </source>
</evidence>
<evidence type="ECO:0000313" key="7">
    <source>
        <dbReference type="EMBL" id="CAH1163324.1"/>
    </source>
</evidence>
<dbReference type="GO" id="GO:0006302">
    <property type="term" value="P:double-strand break repair"/>
    <property type="evidence" value="ECO:0007669"/>
    <property type="project" value="TreeGrafter"/>
</dbReference>
<reference evidence="7" key="1">
    <citation type="submission" date="2022-01" db="EMBL/GenBank/DDBJ databases">
        <authorList>
            <person name="King R."/>
        </authorList>
    </citation>
    <scope>NUCLEOTIDE SEQUENCE</scope>
</reference>
<evidence type="ECO:0000256" key="6">
    <source>
        <dbReference type="SAM" id="MobiDB-lite"/>
    </source>
</evidence>
<dbReference type="GO" id="GO:0070552">
    <property type="term" value="C:BRISC complex"/>
    <property type="evidence" value="ECO:0007669"/>
    <property type="project" value="InterPro"/>
</dbReference>
<evidence type="ECO:0000313" key="8">
    <source>
        <dbReference type="Proteomes" id="UP001153737"/>
    </source>
</evidence>
<keyword evidence="8" id="KW-1185">Reference proteome</keyword>
<evidence type="ECO:0000256" key="4">
    <source>
        <dbReference type="ARBA" id="ARBA00023204"/>
    </source>
</evidence>
<proteinExistence type="predicted"/>
<evidence type="ECO:0000256" key="5">
    <source>
        <dbReference type="ARBA" id="ARBA00023242"/>
    </source>
</evidence>
<dbReference type="OrthoDB" id="547311at2759"/>
<keyword evidence="2" id="KW-0963">Cytoplasm</keyword>
<dbReference type="AlphaFoldDB" id="A0A9P0GND9"/>
<dbReference type="GO" id="GO:0007095">
    <property type="term" value="P:mitotic G2 DNA damage checkpoint signaling"/>
    <property type="evidence" value="ECO:0007669"/>
    <property type="project" value="TreeGrafter"/>
</dbReference>
<dbReference type="PANTHER" id="PTHR15660:SF1">
    <property type="entry name" value="BRISC AND BRCA1-A COMPLEX MEMBER 1"/>
    <property type="match status" value="1"/>
</dbReference>
<dbReference type="PANTHER" id="PTHR15660">
    <property type="entry name" value="BRISC AND BRCA1-A COMPLEX MEMBER 1"/>
    <property type="match status" value="1"/>
</dbReference>
<comment type="subcellular location">
    <subcellularLocation>
        <location evidence="1">Nucleus</location>
    </subcellularLocation>
</comment>
<dbReference type="GO" id="GO:0045739">
    <property type="term" value="P:positive regulation of DNA repair"/>
    <property type="evidence" value="ECO:0007669"/>
    <property type="project" value="InterPro"/>
</dbReference>
<reference evidence="7" key="2">
    <citation type="submission" date="2022-10" db="EMBL/GenBank/DDBJ databases">
        <authorList>
            <consortium name="ENA_rothamsted_submissions"/>
            <consortium name="culmorum"/>
            <person name="King R."/>
        </authorList>
    </citation>
    <scope>NUCLEOTIDE SEQUENCE</scope>
</reference>
<dbReference type="GO" id="GO:0070531">
    <property type="term" value="C:BRCA1-A complex"/>
    <property type="evidence" value="ECO:0007669"/>
    <property type="project" value="InterPro"/>
</dbReference>
<organism evidence="7 8">
    <name type="scientific">Phaedon cochleariae</name>
    <name type="common">Mustard beetle</name>
    <dbReference type="NCBI Taxonomy" id="80249"/>
    <lineage>
        <taxon>Eukaryota</taxon>
        <taxon>Metazoa</taxon>
        <taxon>Ecdysozoa</taxon>
        <taxon>Arthropoda</taxon>
        <taxon>Hexapoda</taxon>
        <taxon>Insecta</taxon>
        <taxon>Pterygota</taxon>
        <taxon>Neoptera</taxon>
        <taxon>Endopterygota</taxon>
        <taxon>Coleoptera</taxon>
        <taxon>Polyphaga</taxon>
        <taxon>Cucujiformia</taxon>
        <taxon>Chrysomeloidea</taxon>
        <taxon>Chrysomelidae</taxon>
        <taxon>Chrysomelinae</taxon>
        <taxon>Chrysomelini</taxon>
        <taxon>Phaedon</taxon>
    </lineage>
</organism>
<keyword evidence="4" id="KW-0234">DNA repair</keyword>
<evidence type="ECO:0000256" key="2">
    <source>
        <dbReference type="ARBA" id="ARBA00022490"/>
    </source>
</evidence>
<keyword evidence="3" id="KW-0227">DNA damage</keyword>
<feature type="compositionally biased region" description="Basic and acidic residues" evidence="6">
    <location>
        <begin position="1"/>
        <end position="20"/>
    </location>
</feature>
<name>A0A9P0GND9_PHACE</name>
<evidence type="ECO:0008006" key="9">
    <source>
        <dbReference type="Google" id="ProtNLM"/>
    </source>
</evidence>
<dbReference type="EMBL" id="OU896710">
    <property type="protein sequence ID" value="CAH1163324.1"/>
    <property type="molecule type" value="Genomic_DNA"/>
</dbReference>
<dbReference type="CDD" id="cd21502">
    <property type="entry name" value="vWA_BABAM1"/>
    <property type="match status" value="1"/>
</dbReference>
<evidence type="ECO:0000256" key="3">
    <source>
        <dbReference type="ARBA" id="ARBA00022763"/>
    </source>
</evidence>
<accession>A0A9P0GND9</accession>
<dbReference type="Proteomes" id="UP001153737">
    <property type="component" value="Chromosome 4"/>
</dbReference>
<protein>
    <recommendedName>
        <fullName evidence="9">BRISC and BRCA1-A complex member 1</fullName>
    </recommendedName>
</protein>
<gene>
    <name evidence="7" type="ORF">PHAECO_LOCUS8448</name>
</gene>
<keyword evidence="5" id="KW-0539">Nucleus</keyword>